<evidence type="ECO:0000256" key="3">
    <source>
        <dbReference type="ARBA" id="ARBA00022679"/>
    </source>
</evidence>
<dbReference type="OrthoDB" id="372118at2157"/>
<dbReference type="NCBIfam" id="TIGR00589">
    <property type="entry name" value="ogt"/>
    <property type="match status" value="1"/>
</dbReference>
<keyword evidence="2 8" id="KW-0489">Methyltransferase</keyword>
<keyword evidence="3 8" id="KW-0808">Transferase</keyword>
<comment type="catalytic activity">
    <reaction evidence="6">
        <text>a 6-O-methyl-2'-deoxyguanosine in DNA + L-cysteinyl-[protein] = S-methyl-L-cysteinyl-[protein] + a 2'-deoxyguanosine in DNA</text>
        <dbReference type="Rhea" id="RHEA:24000"/>
        <dbReference type="Rhea" id="RHEA-COMP:10131"/>
        <dbReference type="Rhea" id="RHEA-COMP:10132"/>
        <dbReference type="Rhea" id="RHEA-COMP:11367"/>
        <dbReference type="Rhea" id="RHEA-COMP:11368"/>
        <dbReference type="ChEBI" id="CHEBI:29950"/>
        <dbReference type="ChEBI" id="CHEBI:82612"/>
        <dbReference type="ChEBI" id="CHEBI:85445"/>
        <dbReference type="ChEBI" id="CHEBI:85448"/>
        <dbReference type="EC" id="2.1.1.63"/>
    </reaction>
</comment>
<dbReference type="AlphaFoldDB" id="A0A483CTU1"/>
<dbReference type="SUPFAM" id="SSF46767">
    <property type="entry name" value="Methylated DNA-protein cysteine methyltransferase, C-terminal domain"/>
    <property type="match status" value="1"/>
</dbReference>
<gene>
    <name evidence="8" type="ORF">CUJ86_08940</name>
</gene>
<reference evidence="8 9" key="1">
    <citation type="submission" date="2017-11" db="EMBL/GenBank/DDBJ databases">
        <title>Isolation and Characterization of Methanofollis Species from Methane Seep Offshore SW Taiwan.</title>
        <authorList>
            <person name="Teng N.-H."/>
            <person name="Lai M.-C."/>
            <person name="Chen S.-C."/>
        </authorList>
    </citation>
    <scope>NUCLEOTIDE SEQUENCE [LARGE SCALE GENOMIC DNA]</scope>
    <source>
        <strain evidence="8 9">FWC-SCC2</strain>
    </source>
</reference>
<dbReference type="PANTHER" id="PTHR10815">
    <property type="entry name" value="METHYLATED-DNA--PROTEIN-CYSTEINE METHYLTRANSFERASE"/>
    <property type="match status" value="1"/>
</dbReference>
<proteinExistence type="predicted"/>
<comment type="caution">
    <text evidence="8">The sequence shown here is derived from an EMBL/GenBank/DDBJ whole genome shotgun (WGS) entry which is preliminary data.</text>
</comment>
<dbReference type="Proteomes" id="UP000292580">
    <property type="component" value="Unassembled WGS sequence"/>
</dbReference>
<keyword evidence="9" id="KW-1185">Reference proteome</keyword>
<keyword evidence="5" id="KW-0234">DNA repair</keyword>
<protein>
    <submittedName>
        <fullName evidence="8">Cysteine methyltransferase</fullName>
    </submittedName>
</protein>
<name>A0A483CTU1_9EURY</name>
<dbReference type="InterPro" id="IPR036217">
    <property type="entry name" value="MethylDNA_cys_MeTrfase_DNAb"/>
</dbReference>
<evidence type="ECO:0000256" key="2">
    <source>
        <dbReference type="ARBA" id="ARBA00022603"/>
    </source>
</evidence>
<dbReference type="InterPro" id="IPR014048">
    <property type="entry name" value="MethylDNA_cys_MeTrfase_DNA-bd"/>
</dbReference>
<keyword evidence="4" id="KW-0227">DNA damage</keyword>
<dbReference type="InterPro" id="IPR036388">
    <property type="entry name" value="WH-like_DNA-bd_sf"/>
</dbReference>
<dbReference type="EMBL" id="PGCL01000003">
    <property type="protein sequence ID" value="TAJ44144.1"/>
    <property type="molecule type" value="Genomic_DNA"/>
</dbReference>
<evidence type="ECO:0000259" key="7">
    <source>
        <dbReference type="Pfam" id="PF01035"/>
    </source>
</evidence>
<evidence type="ECO:0000256" key="6">
    <source>
        <dbReference type="ARBA" id="ARBA00049348"/>
    </source>
</evidence>
<dbReference type="GO" id="GO:0032259">
    <property type="term" value="P:methylation"/>
    <property type="evidence" value="ECO:0007669"/>
    <property type="project" value="UniProtKB-KW"/>
</dbReference>
<dbReference type="InterPro" id="IPR001497">
    <property type="entry name" value="MethylDNA_cys_MeTrfase_AS"/>
</dbReference>
<feature type="domain" description="Methylated-DNA-[protein]-cysteine S-methyltransferase DNA binding" evidence="7">
    <location>
        <begin position="67"/>
        <end position="142"/>
    </location>
</feature>
<dbReference type="RefSeq" id="WP_130647212.1">
    <property type="nucleotide sequence ID" value="NZ_PGCL01000003.1"/>
</dbReference>
<dbReference type="PROSITE" id="PS00374">
    <property type="entry name" value="MGMT"/>
    <property type="match status" value="1"/>
</dbReference>
<organism evidence="8 9">
    <name type="scientific">Methanofollis fontis</name>
    <dbReference type="NCBI Taxonomy" id="2052832"/>
    <lineage>
        <taxon>Archaea</taxon>
        <taxon>Methanobacteriati</taxon>
        <taxon>Methanobacteriota</taxon>
        <taxon>Stenosarchaea group</taxon>
        <taxon>Methanomicrobia</taxon>
        <taxon>Methanomicrobiales</taxon>
        <taxon>Methanomicrobiaceae</taxon>
        <taxon>Methanofollis</taxon>
    </lineage>
</organism>
<dbReference type="GO" id="GO:0006281">
    <property type="term" value="P:DNA repair"/>
    <property type="evidence" value="ECO:0007669"/>
    <property type="project" value="UniProtKB-KW"/>
</dbReference>
<dbReference type="CDD" id="cd06445">
    <property type="entry name" value="ATase"/>
    <property type="match status" value="1"/>
</dbReference>
<dbReference type="Pfam" id="PF01035">
    <property type="entry name" value="DNA_binding_1"/>
    <property type="match status" value="1"/>
</dbReference>
<evidence type="ECO:0000256" key="1">
    <source>
        <dbReference type="ARBA" id="ARBA00001286"/>
    </source>
</evidence>
<evidence type="ECO:0000256" key="4">
    <source>
        <dbReference type="ARBA" id="ARBA00022763"/>
    </source>
</evidence>
<comment type="catalytic activity">
    <reaction evidence="1">
        <text>a 4-O-methyl-thymidine in DNA + L-cysteinyl-[protein] = a thymidine in DNA + S-methyl-L-cysteinyl-[protein]</text>
        <dbReference type="Rhea" id="RHEA:53428"/>
        <dbReference type="Rhea" id="RHEA-COMP:10131"/>
        <dbReference type="Rhea" id="RHEA-COMP:10132"/>
        <dbReference type="Rhea" id="RHEA-COMP:13555"/>
        <dbReference type="Rhea" id="RHEA-COMP:13556"/>
        <dbReference type="ChEBI" id="CHEBI:29950"/>
        <dbReference type="ChEBI" id="CHEBI:82612"/>
        <dbReference type="ChEBI" id="CHEBI:137386"/>
        <dbReference type="ChEBI" id="CHEBI:137387"/>
        <dbReference type="EC" id="2.1.1.63"/>
    </reaction>
</comment>
<dbReference type="PANTHER" id="PTHR10815:SF13">
    <property type="entry name" value="METHYLATED-DNA--PROTEIN-CYSTEINE METHYLTRANSFERASE"/>
    <property type="match status" value="1"/>
</dbReference>
<dbReference type="Gene3D" id="1.10.10.10">
    <property type="entry name" value="Winged helix-like DNA-binding domain superfamily/Winged helix DNA-binding domain"/>
    <property type="match status" value="1"/>
</dbReference>
<evidence type="ECO:0000256" key="5">
    <source>
        <dbReference type="ARBA" id="ARBA00023204"/>
    </source>
</evidence>
<sequence length="144" mass="15478">MVVNEGSCPLGLWHVHVVWSGDVVMQVCFLRTPAAERAPRAFIRYCAGETDALREFRTPATDGDTVYARIYRVVQAIPAGQTRSYGEVAAMVGTSPRVVGNAMRSNPTPLVVPCHRVVAKGGIGGFSPSVDLKRALLALEGVRV</sequence>
<evidence type="ECO:0000313" key="9">
    <source>
        <dbReference type="Proteomes" id="UP000292580"/>
    </source>
</evidence>
<accession>A0A483CTU1</accession>
<evidence type="ECO:0000313" key="8">
    <source>
        <dbReference type="EMBL" id="TAJ44144.1"/>
    </source>
</evidence>
<dbReference type="GO" id="GO:0003908">
    <property type="term" value="F:methylated-DNA-[protein]-cysteine S-methyltransferase activity"/>
    <property type="evidence" value="ECO:0007669"/>
    <property type="project" value="UniProtKB-EC"/>
</dbReference>